<evidence type="ECO:0000256" key="1">
    <source>
        <dbReference type="ARBA" id="ARBA00022801"/>
    </source>
</evidence>
<dbReference type="InterPro" id="IPR005645">
    <property type="entry name" value="FSH-like_dom"/>
</dbReference>
<dbReference type="SUPFAM" id="SSF53474">
    <property type="entry name" value="alpha/beta-Hydrolases"/>
    <property type="match status" value="1"/>
</dbReference>
<evidence type="ECO:0000313" key="4">
    <source>
        <dbReference type="Proteomes" id="UP000177622"/>
    </source>
</evidence>
<gene>
    <name evidence="3" type="ORF">PENARI_c006G04391</name>
</gene>
<dbReference type="RefSeq" id="XP_022489610.1">
    <property type="nucleotide sequence ID" value="XM_022630294.1"/>
</dbReference>
<dbReference type="InterPro" id="IPR050593">
    <property type="entry name" value="LovG"/>
</dbReference>
<evidence type="ECO:0000259" key="2">
    <source>
        <dbReference type="Pfam" id="PF03959"/>
    </source>
</evidence>
<keyword evidence="1" id="KW-0378">Hydrolase</keyword>
<dbReference type="EMBL" id="LXJU01000006">
    <property type="protein sequence ID" value="OGE54173.1"/>
    <property type="molecule type" value="Genomic_DNA"/>
</dbReference>
<dbReference type="PANTHER" id="PTHR48070">
    <property type="entry name" value="ESTERASE OVCA2"/>
    <property type="match status" value="1"/>
</dbReference>
<name>A0A1F5LLT9_PENAI</name>
<comment type="caution">
    <text evidence="3">The sequence shown here is derived from an EMBL/GenBank/DDBJ whole genome shotgun (WGS) entry which is preliminary data.</text>
</comment>
<dbReference type="AlphaFoldDB" id="A0A1F5LLT9"/>
<dbReference type="GO" id="GO:0016787">
    <property type="term" value="F:hydrolase activity"/>
    <property type="evidence" value="ECO:0007669"/>
    <property type="project" value="UniProtKB-KW"/>
</dbReference>
<protein>
    <recommendedName>
        <fullName evidence="2">Serine hydrolase domain-containing protein</fullName>
    </recommendedName>
</protein>
<dbReference type="GO" id="GO:0005737">
    <property type="term" value="C:cytoplasm"/>
    <property type="evidence" value="ECO:0007669"/>
    <property type="project" value="TreeGrafter"/>
</dbReference>
<dbReference type="GO" id="GO:0072330">
    <property type="term" value="P:monocarboxylic acid biosynthetic process"/>
    <property type="evidence" value="ECO:0007669"/>
    <property type="project" value="UniProtKB-ARBA"/>
</dbReference>
<proteinExistence type="predicted"/>
<dbReference type="Pfam" id="PF03959">
    <property type="entry name" value="FSH1"/>
    <property type="match status" value="1"/>
</dbReference>
<organism evidence="3 4">
    <name type="scientific">Penicillium arizonense</name>
    <dbReference type="NCBI Taxonomy" id="1835702"/>
    <lineage>
        <taxon>Eukaryota</taxon>
        <taxon>Fungi</taxon>
        <taxon>Dikarya</taxon>
        <taxon>Ascomycota</taxon>
        <taxon>Pezizomycotina</taxon>
        <taxon>Eurotiomycetes</taxon>
        <taxon>Eurotiomycetidae</taxon>
        <taxon>Eurotiales</taxon>
        <taxon>Aspergillaceae</taxon>
        <taxon>Penicillium</taxon>
    </lineage>
</organism>
<dbReference type="GO" id="GO:0017000">
    <property type="term" value="P:antibiotic biosynthetic process"/>
    <property type="evidence" value="ECO:0007669"/>
    <property type="project" value="UniProtKB-ARBA"/>
</dbReference>
<reference evidence="3 4" key="1">
    <citation type="journal article" date="2016" name="Sci. Rep.">
        <title>Penicillium arizonense, a new, genome sequenced fungal species, reveals a high chemical diversity in secreted metabolites.</title>
        <authorList>
            <person name="Grijseels S."/>
            <person name="Nielsen J.C."/>
            <person name="Randelovic M."/>
            <person name="Nielsen J."/>
            <person name="Nielsen K.F."/>
            <person name="Workman M."/>
            <person name="Frisvad J.C."/>
        </authorList>
    </citation>
    <scope>NUCLEOTIDE SEQUENCE [LARGE SCALE GENOMIC DNA]</scope>
    <source>
        <strain evidence="3 4">CBS 141311</strain>
    </source>
</reference>
<dbReference type="Proteomes" id="UP000177622">
    <property type="component" value="Unassembled WGS sequence"/>
</dbReference>
<sequence>MRFLSLHGSLSSGPTFDAQLGPLQQNLAADNAASFYFINAQLYGKAPEGNEGFFGPPPHYRWLDYQGVETEALHQSVRGARGNSDAPAEELLSGMIPVDITWANHKDIMEYLDKKLEENPDIEGICGYSEGASIASTYILHEQKMEQEHGRPRRIKCGIFFTGLPPIDEKKGYIFADQREEMIDIQSIHVIGAADPFRCGADSLYNVCDPDTAQFFDTGKGHTVPRSGPIITELGDAIREMIQRAKEE</sequence>
<dbReference type="PANTHER" id="PTHR48070:SF4">
    <property type="entry name" value="ESTERASE ALNB"/>
    <property type="match status" value="1"/>
</dbReference>
<dbReference type="OrthoDB" id="414698at2759"/>
<dbReference type="GO" id="GO:0019748">
    <property type="term" value="P:secondary metabolic process"/>
    <property type="evidence" value="ECO:0007669"/>
    <property type="project" value="TreeGrafter"/>
</dbReference>
<evidence type="ECO:0000313" key="3">
    <source>
        <dbReference type="EMBL" id="OGE54173.1"/>
    </source>
</evidence>
<accession>A0A1F5LLT9</accession>
<feature type="domain" description="Serine hydrolase" evidence="2">
    <location>
        <begin position="2"/>
        <end position="231"/>
    </location>
</feature>
<dbReference type="InterPro" id="IPR029058">
    <property type="entry name" value="AB_hydrolase_fold"/>
</dbReference>
<dbReference type="Gene3D" id="3.40.50.1820">
    <property type="entry name" value="alpha/beta hydrolase"/>
    <property type="match status" value="1"/>
</dbReference>
<keyword evidence="4" id="KW-1185">Reference proteome</keyword>
<dbReference type="GeneID" id="34575028"/>
<dbReference type="GO" id="GO:0005634">
    <property type="term" value="C:nucleus"/>
    <property type="evidence" value="ECO:0007669"/>
    <property type="project" value="TreeGrafter"/>
</dbReference>